<comment type="caution">
    <text evidence="1">The sequence shown here is derived from an EMBL/GenBank/DDBJ whole genome shotgun (WGS) entry which is preliminary data.</text>
</comment>
<evidence type="ECO:0000313" key="1">
    <source>
        <dbReference type="EMBL" id="KKN96727.1"/>
    </source>
</evidence>
<name>A0A0F9VAC6_9ZZZZ</name>
<protein>
    <submittedName>
        <fullName evidence="1">Uncharacterized protein</fullName>
    </submittedName>
</protein>
<reference evidence="1" key="1">
    <citation type="journal article" date="2015" name="Nature">
        <title>Complex archaea that bridge the gap between prokaryotes and eukaryotes.</title>
        <authorList>
            <person name="Spang A."/>
            <person name="Saw J.H."/>
            <person name="Jorgensen S.L."/>
            <person name="Zaremba-Niedzwiedzka K."/>
            <person name="Martijn J."/>
            <person name="Lind A.E."/>
            <person name="van Eijk R."/>
            <person name="Schleper C."/>
            <person name="Guy L."/>
            <person name="Ettema T.J."/>
        </authorList>
    </citation>
    <scope>NUCLEOTIDE SEQUENCE</scope>
</reference>
<dbReference type="EMBL" id="LAZR01000062">
    <property type="protein sequence ID" value="KKN96727.1"/>
    <property type="molecule type" value="Genomic_DNA"/>
</dbReference>
<accession>A0A0F9VAC6</accession>
<dbReference type="AlphaFoldDB" id="A0A0F9VAC6"/>
<sequence>MPPKFPLPDAPVSSDAVLSDVLSRSDIIIGRVAARFARITRDPSLCQDDYYQYGVMVLLEWISGHRPETLAMLASDENHLEKFVQIFCQRRMDDMWETTRAEGRDAGKTWNVNNEISDRPDGRGQIGYMDTLNNYEVDYASIDRVDQYRDGLRPLARRIIDVLLNPPAALQENFLSQRTKRAYGDVEIVASQERYGLSRMNVEPREGYTSTGYTITWEGPLAGGVIETSHGNMTVSDDTDMWRLEFEFKLIVLSDGYHGEYEQLTVRPTPACFDLKALARYLSGVKGKRIPNCHVAEAWVEATTRYHALFGGDLVTEPTGPGRLVEAVA</sequence>
<organism evidence="1">
    <name type="scientific">marine sediment metagenome</name>
    <dbReference type="NCBI Taxonomy" id="412755"/>
    <lineage>
        <taxon>unclassified sequences</taxon>
        <taxon>metagenomes</taxon>
        <taxon>ecological metagenomes</taxon>
    </lineage>
</organism>
<proteinExistence type="predicted"/>
<gene>
    <name evidence="1" type="ORF">LCGC14_0163710</name>
</gene>